<dbReference type="InterPro" id="IPR025199">
    <property type="entry name" value="FtsK_4TM"/>
</dbReference>
<dbReference type="InterPro" id="IPR002543">
    <property type="entry name" value="FtsK_dom"/>
</dbReference>
<keyword evidence="9 15" id="KW-1133">Transmembrane helix</keyword>
<feature type="transmembrane region" description="Helical" evidence="15">
    <location>
        <begin position="188"/>
        <end position="206"/>
    </location>
</feature>
<dbReference type="GO" id="GO:0003677">
    <property type="term" value="F:DNA binding"/>
    <property type="evidence" value="ECO:0007669"/>
    <property type="project" value="UniProtKB-KW"/>
</dbReference>
<evidence type="ECO:0000256" key="9">
    <source>
        <dbReference type="ARBA" id="ARBA00022989"/>
    </source>
</evidence>
<dbReference type="InterPro" id="IPR027417">
    <property type="entry name" value="P-loop_NTPase"/>
</dbReference>
<evidence type="ECO:0000256" key="10">
    <source>
        <dbReference type="ARBA" id="ARBA00023125"/>
    </source>
</evidence>
<accession>A0A2M6K9G8</accession>
<keyword evidence="11 15" id="KW-0472">Membrane</keyword>
<dbReference type="PANTHER" id="PTHR22683:SF41">
    <property type="entry name" value="DNA TRANSLOCASE FTSK"/>
    <property type="match status" value="1"/>
</dbReference>
<comment type="caution">
    <text evidence="17">The sequence shown here is derived from an EMBL/GenBank/DDBJ whole genome shotgun (WGS) entry which is preliminary data.</text>
</comment>
<dbReference type="AlphaFoldDB" id="A0A2M6K9G8"/>
<dbReference type="InterPro" id="IPR050206">
    <property type="entry name" value="FtsK/SpoIIIE/SftA"/>
</dbReference>
<evidence type="ECO:0000313" key="17">
    <source>
        <dbReference type="EMBL" id="PIR13451.1"/>
    </source>
</evidence>
<gene>
    <name evidence="17" type="ORF">COV49_02205</name>
</gene>
<dbReference type="Proteomes" id="UP000230869">
    <property type="component" value="Unassembled WGS sequence"/>
</dbReference>
<feature type="compositionally biased region" description="Acidic residues" evidence="14">
    <location>
        <begin position="851"/>
        <end position="876"/>
    </location>
</feature>
<dbReference type="GO" id="GO:0005524">
    <property type="term" value="F:ATP binding"/>
    <property type="evidence" value="ECO:0007669"/>
    <property type="project" value="UniProtKB-UniRule"/>
</dbReference>
<protein>
    <submittedName>
        <fullName evidence="17">Cell division protein FtsK</fullName>
    </submittedName>
</protein>
<dbReference type="CDD" id="cd01127">
    <property type="entry name" value="TrwB_TraG_TraD_VirD4"/>
    <property type="match status" value="1"/>
</dbReference>
<comment type="subcellular location">
    <subcellularLocation>
        <location evidence="1">Cell membrane</location>
        <topology evidence="1">Multi-pass membrane protein</topology>
    </subcellularLocation>
</comment>
<feature type="compositionally biased region" description="Acidic residues" evidence="14">
    <location>
        <begin position="211"/>
        <end position="243"/>
    </location>
</feature>
<keyword evidence="10" id="KW-0238">DNA-binding</keyword>
<feature type="region of interest" description="Disordered" evidence="14">
    <location>
        <begin position="769"/>
        <end position="876"/>
    </location>
</feature>
<feature type="domain" description="FtsK" evidence="16">
    <location>
        <begin position="402"/>
        <end position="597"/>
    </location>
</feature>
<dbReference type="Gene3D" id="1.10.10.10">
    <property type="entry name" value="Winged helix-like DNA-binding domain superfamily/Winged helix DNA-binding domain"/>
    <property type="match status" value="1"/>
</dbReference>
<proteinExistence type="inferred from homology"/>
<dbReference type="InterPro" id="IPR041027">
    <property type="entry name" value="FtsK_alpha"/>
</dbReference>
<reference evidence="17 18" key="1">
    <citation type="submission" date="2017-09" db="EMBL/GenBank/DDBJ databases">
        <title>Depth-based differentiation of microbial function through sediment-hosted aquifers and enrichment of novel symbionts in the deep terrestrial subsurface.</title>
        <authorList>
            <person name="Probst A.J."/>
            <person name="Ladd B."/>
            <person name="Jarett J.K."/>
            <person name="Geller-Mcgrath D.E."/>
            <person name="Sieber C.M."/>
            <person name="Emerson J.B."/>
            <person name="Anantharaman K."/>
            <person name="Thomas B.C."/>
            <person name="Malmstrom R."/>
            <person name="Stieglmeier M."/>
            <person name="Klingl A."/>
            <person name="Woyke T."/>
            <person name="Ryan C.M."/>
            <person name="Banfield J.F."/>
        </authorList>
    </citation>
    <scope>NUCLEOTIDE SEQUENCE [LARGE SCALE GENOMIC DNA]</scope>
    <source>
        <strain evidence="17">CG11_big_fil_rev_8_21_14_0_20_39_10</strain>
    </source>
</reference>
<dbReference type="GO" id="GO:0007059">
    <property type="term" value="P:chromosome segregation"/>
    <property type="evidence" value="ECO:0007669"/>
    <property type="project" value="UniProtKB-KW"/>
</dbReference>
<evidence type="ECO:0000256" key="7">
    <source>
        <dbReference type="ARBA" id="ARBA00022829"/>
    </source>
</evidence>
<dbReference type="Gene3D" id="3.40.50.300">
    <property type="entry name" value="P-loop containing nucleotide triphosphate hydrolases"/>
    <property type="match status" value="1"/>
</dbReference>
<dbReference type="PANTHER" id="PTHR22683">
    <property type="entry name" value="SPORULATION PROTEIN RELATED"/>
    <property type="match status" value="1"/>
</dbReference>
<feature type="transmembrane region" description="Helical" evidence="15">
    <location>
        <begin position="40"/>
        <end position="58"/>
    </location>
</feature>
<evidence type="ECO:0000256" key="1">
    <source>
        <dbReference type="ARBA" id="ARBA00004651"/>
    </source>
</evidence>
<feature type="transmembrane region" description="Helical" evidence="15">
    <location>
        <begin position="150"/>
        <end position="176"/>
    </location>
</feature>
<feature type="transmembrane region" description="Helical" evidence="15">
    <location>
        <begin position="107"/>
        <end position="130"/>
    </location>
</feature>
<dbReference type="PROSITE" id="PS50901">
    <property type="entry name" value="FTSK"/>
    <property type="match status" value="1"/>
</dbReference>
<dbReference type="Pfam" id="PF09397">
    <property type="entry name" value="FtsK_gamma"/>
    <property type="match status" value="1"/>
</dbReference>
<keyword evidence="5 15" id="KW-0812">Transmembrane</keyword>
<evidence type="ECO:0000313" key="18">
    <source>
        <dbReference type="Proteomes" id="UP000230869"/>
    </source>
</evidence>
<dbReference type="Pfam" id="PF01580">
    <property type="entry name" value="FtsK_SpoIIIE"/>
    <property type="match status" value="1"/>
</dbReference>
<evidence type="ECO:0000259" key="16">
    <source>
        <dbReference type="PROSITE" id="PS50901"/>
    </source>
</evidence>
<evidence type="ECO:0000256" key="3">
    <source>
        <dbReference type="ARBA" id="ARBA00022475"/>
    </source>
</evidence>
<feature type="binding site" evidence="13">
    <location>
        <begin position="424"/>
        <end position="431"/>
    </location>
    <ligand>
        <name>ATP</name>
        <dbReference type="ChEBI" id="CHEBI:30616"/>
    </ligand>
</feature>
<evidence type="ECO:0000256" key="8">
    <source>
        <dbReference type="ARBA" id="ARBA00022840"/>
    </source>
</evidence>
<evidence type="ECO:0000256" key="12">
    <source>
        <dbReference type="ARBA" id="ARBA00023306"/>
    </source>
</evidence>
<evidence type="ECO:0000256" key="4">
    <source>
        <dbReference type="ARBA" id="ARBA00022618"/>
    </source>
</evidence>
<sequence>MARRKKYLPGRIKAVRRRKKSALDYIALPRIDLDPDTKRGIFIVLILAIGALSALGLYDLAGNVGLYIDIGLSLAFGWGKWLFPIILLGWGFFLYNEDKYFIRTTNYVGLFLFLISFQSFLHFFLNVSQWEIMADQGLGGGWTGFYLARIFYNVLGFWGGLLVLIALLLLGLMLLFDASLSTLVGAESIFSKIFLPLKILFARLFGKKEASEDEEDEEEYEEELDEEDEYEEEELEEEIEPEESIAFSKKQIQALESPEQKPKQESFWKSNHVKIDLPLSLLSGKIGKPTSGDIKNNSLIIQKALENFGIAVEMGQISVGPTVTQYTFKPAEGVKLSRITTLSNDLALALAAHPIRIEAPIPGKSLVGIEVPNQAKAIVGLREILDCKDFKTRNSNLMIALGKDVAGGGWIYNLSAMPHLLVAGATNSGKSVCLNSIIVSLLYQNNPDDLRFIMVDPKRVELPIYNGIPHLLTPVITDINKTINALKWCLNEMDRRFEILSKNGQRNIQAYNTKNSKNGRDKMPYIVFIIDELADLMVAAAKDIEASVIRLAQMARAVGIHLVLATQRPSVDVITGLIKANMSARIAFSVASGVDSKTILDSLGAEKLLGRGDMLFITAEMSKPKRLQGAFVSDQEIKKVVNYIKTNSGGADYLEGITDKQKVSGLAGHGMDGSTGDEDELLAEAKEVIINMGKASASLLQRRLSIGYARAARILDILEEIGVVGPSSGAKPREIMISREQYEDSLNQGVSGASLHNRDEAEAPENYLGAEDASEVPPEFVNEENDSSDENDDDEELEDDIEEIEEEEEEKESDDADDDEPEDDGEEKEEEKSSFALSDAKALAGEKATEDKDDEEELEDDIEEDEEEDEGMFFSK</sequence>
<comment type="similarity">
    <text evidence="2">Belongs to the FtsK/SpoIIIE/SftA family.</text>
</comment>
<evidence type="ECO:0000256" key="14">
    <source>
        <dbReference type="SAM" id="MobiDB-lite"/>
    </source>
</evidence>
<evidence type="ECO:0000256" key="2">
    <source>
        <dbReference type="ARBA" id="ARBA00006474"/>
    </source>
</evidence>
<keyword evidence="8 13" id="KW-0067">ATP-binding</keyword>
<evidence type="ECO:0000256" key="11">
    <source>
        <dbReference type="ARBA" id="ARBA00023136"/>
    </source>
</evidence>
<feature type="transmembrane region" description="Helical" evidence="15">
    <location>
        <begin position="78"/>
        <end position="95"/>
    </location>
</feature>
<keyword evidence="12" id="KW-0131">Cell cycle</keyword>
<dbReference type="GO" id="GO:0005886">
    <property type="term" value="C:plasma membrane"/>
    <property type="evidence" value="ECO:0007669"/>
    <property type="project" value="UniProtKB-SubCell"/>
</dbReference>
<evidence type="ECO:0000256" key="5">
    <source>
        <dbReference type="ARBA" id="ARBA00022692"/>
    </source>
</evidence>
<keyword evidence="3" id="KW-1003">Cell membrane</keyword>
<dbReference type="Gene3D" id="3.30.980.40">
    <property type="match status" value="1"/>
</dbReference>
<dbReference type="SUPFAM" id="SSF46785">
    <property type="entry name" value="Winged helix' DNA-binding domain"/>
    <property type="match status" value="1"/>
</dbReference>
<keyword evidence="4 17" id="KW-0132">Cell division</keyword>
<keyword evidence="7" id="KW-0159">Chromosome partition</keyword>
<dbReference type="InterPro" id="IPR018541">
    <property type="entry name" value="Ftsk_gamma"/>
</dbReference>
<dbReference type="EMBL" id="PCWW01000035">
    <property type="protein sequence ID" value="PIR13451.1"/>
    <property type="molecule type" value="Genomic_DNA"/>
</dbReference>
<evidence type="ECO:0000256" key="6">
    <source>
        <dbReference type="ARBA" id="ARBA00022741"/>
    </source>
</evidence>
<keyword evidence="6 13" id="KW-0547">Nucleotide-binding</keyword>
<evidence type="ECO:0000256" key="13">
    <source>
        <dbReference type="PROSITE-ProRule" id="PRU00289"/>
    </source>
</evidence>
<evidence type="ECO:0000256" key="15">
    <source>
        <dbReference type="SAM" id="Phobius"/>
    </source>
</evidence>
<dbReference type="InterPro" id="IPR036390">
    <property type="entry name" value="WH_DNA-bd_sf"/>
</dbReference>
<dbReference type="InterPro" id="IPR036388">
    <property type="entry name" value="WH-like_DNA-bd_sf"/>
</dbReference>
<organism evidence="17 18">
    <name type="scientific">Candidatus Falkowbacteria bacterium CG11_big_fil_rev_8_21_14_0_20_39_10</name>
    <dbReference type="NCBI Taxonomy" id="1974570"/>
    <lineage>
        <taxon>Bacteria</taxon>
        <taxon>Candidatus Falkowiibacteriota</taxon>
    </lineage>
</organism>
<dbReference type="SMART" id="SM00843">
    <property type="entry name" value="Ftsk_gamma"/>
    <property type="match status" value="1"/>
</dbReference>
<dbReference type="GO" id="GO:0051301">
    <property type="term" value="P:cell division"/>
    <property type="evidence" value="ECO:0007669"/>
    <property type="project" value="UniProtKB-KW"/>
</dbReference>
<dbReference type="Pfam" id="PF13491">
    <property type="entry name" value="FtsK_4TM"/>
    <property type="match status" value="1"/>
</dbReference>
<name>A0A2M6K9G8_9BACT</name>
<dbReference type="Pfam" id="PF17854">
    <property type="entry name" value="FtsK_alpha"/>
    <property type="match status" value="1"/>
</dbReference>
<feature type="compositionally biased region" description="Acidic residues" evidence="14">
    <location>
        <begin position="781"/>
        <end position="829"/>
    </location>
</feature>
<feature type="region of interest" description="Disordered" evidence="14">
    <location>
        <begin position="210"/>
        <end position="243"/>
    </location>
</feature>
<dbReference type="SUPFAM" id="SSF52540">
    <property type="entry name" value="P-loop containing nucleoside triphosphate hydrolases"/>
    <property type="match status" value="1"/>
</dbReference>